<dbReference type="Pfam" id="PF08423">
    <property type="entry name" value="Rad51"/>
    <property type="match status" value="1"/>
</dbReference>
<evidence type="ECO:0000256" key="3">
    <source>
        <dbReference type="ARBA" id="ARBA00022741"/>
    </source>
</evidence>
<dbReference type="PANTHER" id="PTHR22942">
    <property type="entry name" value="RECA/RAD51/RADA DNA STRAND-PAIRING FAMILY MEMBER"/>
    <property type="match status" value="1"/>
</dbReference>
<organism evidence="11 12">
    <name type="scientific">Thermococcus argininiproducens</name>
    <dbReference type="NCBI Taxonomy" id="2866384"/>
    <lineage>
        <taxon>Archaea</taxon>
        <taxon>Methanobacteriati</taxon>
        <taxon>Methanobacteriota</taxon>
        <taxon>Thermococci</taxon>
        <taxon>Thermococcales</taxon>
        <taxon>Thermococcaceae</taxon>
        <taxon>Thermococcus</taxon>
    </lineage>
</organism>
<protein>
    <recommendedName>
        <fullName evidence="2 9">DNA repair and recombination protein RadB</fullName>
    </recommendedName>
</protein>
<dbReference type="GeneID" id="72777403"/>
<dbReference type="InterPro" id="IPR013632">
    <property type="entry name" value="Rad51_C"/>
</dbReference>
<evidence type="ECO:0000256" key="9">
    <source>
        <dbReference type="HAMAP-Rule" id="MF_00350"/>
    </source>
</evidence>
<feature type="domain" description="RecA family profile 1" evidence="10">
    <location>
        <begin position="1"/>
        <end position="155"/>
    </location>
</feature>
<dbReference type="KEGG" id="thei:K1720_03620"/>
<dbReference type="GO" id="GO:0003684">
    <property type="term" value="F:damaged DNA binding"/>
    <property type="evidence" value="ECO:0007669"/>
    <property type="project" value="UniProtKB-UniRule"/>
</dbReference>
<dbReference type="InterPro" id="IPR020588">
    <property type="entry name" value="RecA_ATP-bd"/>
</dbReference>
<proteinExistence type="inferred from homology"/>
<dbReference type="SMART" id="SM00382">
    <property type="entry name" value="AAA"/>
    <property type="match status" value="1"/>
</dbReference>
<evidence type="ECO:0000313" key="11">
    <source>
        <dbReference type="EMBL" id="USH00551.1"/>
    </source>
</evidence>
<dbReference type="GO" id="GO:0140664">
    <property type="term" value="F:ATP-dependent DNA damage sensor activity"/>
    <property type="evidence" value="ECO:0007669"/>
    <property type="project" value="InterPro"/>
</dbReference>
<dbReference type="GO" id="GO:0005524">
    <property type="term" value="F:ATP binding"/>
    <property type="evidence" value="ECO:0007669"/>
    <property type="project" value="UniProtKB-UniRule"/>
</dbReference>
<evidence type="ECO:0000256" key="6">
    <source>
        <dbReference type="ARBA" id="ARBA00023125"/>
    </source>
</evidence>
<keyword evidence="12" id="KW-1185">Reference proteome</keyword>
<dbReference type="EMBL" id="CP080572">
    <property type="protein sequence ID" value="USH00551.1"/>
    <property type="molecule type" value="Genomic_DNA"/>
</dbReference>
<dbReference type="AlphaFoldDB" id="A0A9E7SD83"/>
<dbReference type="NCBIfam" id="TIGR02237">
    <property type="entry name" value="recomb_radB"/>
    <property type="match status" value="1"/>
</dbReference>
<dbReference type="GO" id="GO:0006281">
    <property type="term" value="P:DNA repair"/>
    <property type="evidence" value="ECO:0007669"/>
    <property type="project" value="UniProtKB-UniRule"/>
</dbReference>
<evidence type="ECO:0000313" key="12">
    <source>
        <dbReference type="Proteomes" id="UP001056425"/>
    </source>
</evidence>
<dbReference type="InterPro" id="IPR011939">
    <property type="entry name" value="DNA_repair_and_recomb_RadB"/>
</dbReference>
<evidence type="ECO:0000256" key="8">
    <source>
        <dbReference type="ARBA" id="ARBA00024641"/>
    </source>
</evidence>
<dbReference type="HAMAP" id="MF_00350">
    <property type="entry name" value="RadB"/>
    <property type="match status" value="1"/>
</dbReference>
<evidence type="ECO:0000256" key="1">
    <source>
        <dbReference type="ARBA" id="ARBA00006876"/>
    </source>
</evidence>
<dbReference type="PIRSF" id="PIRSF003336">
    <property type="entry name" value="RadB"/>
    <property type="match status" value="1"/>
</dbReference>
<accession>A0A9E7SD83</accession>
<dbReference type="PROSITE" id="PS50162">
    <property type="entry name" value="RECA_2"/>
    <property type="match status" value="1"/>
</dbReference>
<dbReference type="SUPFAM" id="SSF52540">
    <property type="entry name" value="P-loop containing nucleoside triphosphate hydrolases"/>
    <property type="match status" value="1"/>
</dbReference>
<dbReference type="InterPro" id="IPR003593">
    <property type="entry name" value="AAA+_ATPase"/>
</dbReference>
<evidence type="ECO:0000256" key="7">
    <source>
        <dbReference type="ARBA" id="ARBA00023172"/>
    </source>
</evidence>
<comment type="function">
    <text evidence="8 9">Involved in DNA repair and in homologous recombination. May regulate the cleavage reactions of the branch-structured DNA. Has a very weak ATPase activity that is not stimulated by DNA. Binds DNA but does not promote DNA strands exchange.</text>
</comment>
<evidence type="ECO:0000256" key="5">
    <source>
        <dbReference type="ARBA" id="ARBA00022840"/>
    </source>
</evidence>
<name>A0A9E7SD83_9EURY</name>
<comment type="similarity">
    <text evidence="1 9">Belongs to the eukaryotic RecA-like protein family. RadB subfamily.</text>
</comment>
<evidence type="ECO:0000256" key="2">
    <source>
        <dbReference type="ARBA" id="ARBA00018143"/>
    </source>
</evidence>
<keyword evidence="6 9" id="KW-0238">DNA-binding</keyword>
<keyword evidence="4 9" id="KW-0227">DNA damage</keyword>
<keyword evidence="3 9" id="KW-0547">Nucleotide-binding</keyword>
<dbReference type="GO" id="GO:0006310">
    <property type="term" value="P:DNA recombination"/>
    <property type="evidence" value="ECO:0007669"/>
    <property type="project" value="UniProtKB-UniRule"/>
</dbReference>
<evidence type="ECO:0000259" key="10">
    <source>
        <dbReference type="PROSITE" id="PS50162"/>
    </source>
</evidence>
<dbReference type="PRINTS" id="PR01874">
    <property type="entry name" value="DNAREPAIRADA"/>
</dbReference>
<gene>
    <name evidence="9 11" type="primary">radB</name>
    <name evidence="11" type="ORF">K1720_03620</name>
</gene>
<sequence length="229" mass="25905">MLTTGSKALDELLGGGIDKGVLTQIYGPFATGKTTLAMQVGLLNMGKIAYIDTEGGFSPERLAKMAESRGMDANTVLQRFLIFEIFDFKEQRKTISRLKKIVNETFSMIIVDSITNHYRVEENKSAITVDLGKQLQVLLWLSRKYNLAVIVTNQVYFDSKQNTLKPIAEHTLGYKCKDIVRLEKLRPGLRIAILERHRFRPEGGIVYFKITDKGIEDVEKTKSSQTILE</sequence>
<keyword evidence="7 9" id="KW-0233">DNA recombination</keyword>
<dbReference type="PANTHER" id="PTHR22942:SF47">
    <property type="entry name" value="DNA REPAIR AND RECOMBINATION PROTEIN RADB"/>
    <property type="match status" value="1"/>
</dbReference>
<dbReference type="Proteomes" id="UP001056425">
    <property type="component" value="Chromosome"/>
</dbReference>
<dbReference type="InterPro" id="IPR027417">
    <property type="entry name" value="P-loop_NTPase"/>
</dbReference>
<dbReference type="Gene3D" id="3.40.50.300">
    <property type="entry name" value="P-loop containing nucleotide triphosphate hydrolases"/>
    <property type="match status" value="1"/>
</dbReference>
<keyword evidence="5 9" id="KW-0067">ATP-binding</keyword>
<reference evidence="11 12" key="1">
    <citation type="submission" date="2021-08" db="EMBL/GenBank/DDBJ databases">
        <title>Thermococcus onnuriiensis IOH2.</title>
        <authorList>
            <person name="Park Y.-J."/>
        </authorList>
    </citation>
    <scope>NUCLEOTIDE SEQUENCE [LARGE SCALE GENOMIC DNA]</scope>
    <source>
        <strain evidence="11 12">IOH2</strain>
    </source>
</reference>
<evidence type="ECO:0000256" key="4">
    <source>
        <dbReference type="ARBA" id="ARBA00022763"/>
    </source>
</evidence>
<dbReference type="RefSeq" id="WP_251950008.1">
    <property type="nucleotide sequence ID" value="NZ_CP080572.1"/>
</dbReference>